<proteinExistence type="predicted"/>
<protein>
    <submittedName>
        <fullName evidence="3">Uncharacterized protein</fullName>
    </submittedName>
</protein>
<gene>
    <name evidence="3" type="ORF">APO_0892</name>
</gene>
<feature type="compositionally biased region" description="Polar residues" evidence="1">
    <location>
        <begin position="20"/>
        <end position="39"/>
    </location>
</feature>
<dbReference type="Proteomes" id="UP000018454">
    <property type="component" value="Unassembled WGS sequence"/>
</dbReference>
<evidence type="ECO:0000256" key="1">
    <source>
        <dbReference type="SAM" id="MobiDB-lite"/>
    </source>
</evidence>
<feature type="compositionally biased region" description="Basic and acidic residues" evidence="1">
    <location>
        <begin position="1"/>
        <end position="12"/>
    </location>
</feature>
<evidence type="ECO:0000313" key="3">
    <source>
        <dbReference type="EMBL" id="EGE48328.1"/>
    </source>
</evidence>
<accession>F1YSJ5</accession>
<evidence type="ECO:0000313" key="4">
    <source>
        <dbReference type="Proteomes" id="UP000018454"/>
    </source>
</evidence>
<dbReference type="AlphaFoldDB" id="F1YSJ5"/>
<keyword evidence="2" id="KW-1133">Transmembrane helix</keyword>
<reference evidence="3 4" key="1">
    <citation type="journal article" date="2011" name="Science">
        <title>Drosophila microbiome modulates host developmental and metabolic homeostasis via insulin signaling.</title>
        <authorList>
            <person name="Shin S.C."/>
            <person name="Kim S.H."/>
            <person name="You H."/>
            <person name="Kim B."/>
            <person name="Kim A.C."/>
            <person name="Lee K.A."/>
            <person name="Yoon J.H."/>
            <person name="Ryu J.H."/>
            <person name="Lee W.J."/>
        </authorList>
    </citation>
    <scope>NUCLEOTIDE SEQUENCE [LARGE SCALE GENOMIC DNA]</scope>
    <source>
        <strain evidence="3 4">DM001</strain>
    </source>
</reference>
<sequence length="78" mass="8694">MVLRHLLPERMRRMPKPKNDTPNTDRATQRASSSQTGANLGSGAGITVFLGFIGFIASPRASLRSLLEDAKDHYRRKK</sequence>
<evidence type="ECO:0000256" key="2">
    <source>
        <dbReference type="SAM" id="Phobius"/>
    </source>
</evidence>
<keyword evidence="2" id="KW-0472">Membrane</keyword>
<comment type="caution">
    <text evidence="3">The sequence shown here is derived from an EMBL/GenBank/DDBJ whole genome shotgun (WGS) entry which is preliminary data.</text>
</comment>
<keyword evidence="2" id="KW-0812">Transmembrane</keyword>
<dbReference type="EMBL" id="AEUP01000021">
    <property type="protein sequence ID" value="EGE48328.1"/>
    <property type="molecule type" value="Genomic_DNA"/>
</dbReference>
<name>F1YSJ5_9PROT</name>
<feature type="region of interest" description="Disordered" evidence="1">
    <location>
        <begin position="1"/>
        <end position="42"/>
    </location>
</feature>
<feature type="transmembrane region" description="Helical" evidence="2">
    <location>
        <begin position="40"/>
        <end position="57"/>
    </location>
</feature>
<organism evidence="3 4">
    <name type="scientific">Acetobacter pomorum DM001</name>
    <dbReference type="NCBI Taxonomy" id="945681"/>
    <lineage>
        <taxon>Bacteria</taxon>
        <taxon>Pseudomonadati</taxon>
        <taxon>Pseudomonadota</taxon>
        <taxon>Alphaproteobacteria</taxon>
        <taxon>Acetobacterales</taxon>
        <taxon>Acetobacteraceae</taxon>
        <taxon>Acetobacter</taxon>
    </lineage>
</organism>